<dbReference type="AlphaFoldDB" id="A0AA88E3W4"/>
<dbReference type="Proteomes" id="UP001187192">
    <property type="component" value="Unassembled WGS sequence"/>
</dbReference>
<keyword evidence="2" id="KW-1185">Reference proteome</keyword>
<sequence length="145" mass="14783">MRGGAERGIDNEQGRRVGARQQVTGLQIGGCRLRTCRDFDSGWVAIGGRALLSRGRALSTLSWACRDQWLGAHLVLGLSVVNTVDGGLAVAVAVVEGRRSVRKAGAVGVVWEGLLMFGAGAAVGVGEDEVGRGAAASDIRGGAGG</sequence>
<comment type="caution">
    <text evidence="1">The sequence shown here is derived from an EMBL/GenBank/DDBJ whole genome shotgun (WGS) entry which is preliminary data.</text>
</comment>
<protein>
    <submittedName>
        <fullName evidence="1">Uncharacterized protein</fullName>
    </submittedName>
</protein>
<reference evidence="1" key="1">
    <citation type="submission" date="2023-07" db="EMBL/GenBank/DDBJ databases">
        <title>draft genome sequence of fig (Ficus carica).</title>
        <authorList>
            <person name="Takahashi T."/>
            <person name="Nishimura K."/>
        </authorList>
    </citation>
    <scope>NUCLEOTIDE SEQUENCE</scope>
</reference>
<proteinExistence type="predicted"/>
<dbReference type="EMBL" id="BTGU01000350">
    <property type="protein sequence ID" value="GMN66658.1"/>
    <property type="molecule type" value="Genomic_DNA"/>
</dbReference>
<gene>
    <name evidence="1" type="ORF">TIFTF001_035718</name>
</gene>
<organism evidence="1 2">
    <name type="scientific">Ficus carica</name>
    <name type="common">Common fig</name>
    <dbReference type="NCBI Taxonomy" id="3494"/>
    <lineage>
        <taxon>Eukaryota</taxon>
        <taxon>Viridiplantae</taxon>
        <taxon>Streptophyta</taxon>
        <taxon>Embryophyta</taxon>
        <taxon>Tracheophyta</taxon>
        <taxon>Spermatophyta</taxon>
        <taxon>Magnoliopsida</taxon>
        <taxon>eudicotyledons</taxon>
        <taxon>Gunneridae</taxon>
        <taxon>Pentapetalae</taxon>
        <taxon>rosids</taxon>
        <taxon>fabids</taxon>
        <taxon>Rosales</taxon>
        <taxon>Moraceae</taxon>
        <taxon>Ficeae</taxon>
        <taxon>Ficus</taxon>
    </lineage>
</organism>
<evidence type="ECO:0000313" key="2">
    <source>
        <dbReference type="Proteomes" id="UP001187192"/>
    </source>
</evidence>
<accession>A0AA88E3W4</accession>
<evidence type="ECO:0000313" key="1">
    <source>
        <dbReference type="EMBL" id="GMN66658.1"/>
    </source>
</evidence>
<name>A0AA88E3W4_FICCA</name>